<name>A0A4Y7KGX9_PAPSO</name>
<dbReference type="Pfam" id="PF04059">
    <property type="entry name" value="RRM_2"/>
    <property type="match status" value="1"/>
</dbReference>
<keyword evidence="7" id="KW-1185">Reference proteome</keyword>
<evidence type="ECO:0000313" key="6">
    <source>
        <dbReference type="EMBL" id="RZC71308.1"/>
    </source>
</evidence>
<reference evidence="6 7" key="1">
    <citation type="journal article" date="2018" name="Science">
        <title>The opium poppy genome and morphinan production.</title>
        <authorList>
            <person name="Guo L."/>
            <person name="Winzer T."/>
            <person name="Yang X."/>
            <person name="Li Y."/>
            <person name="Ning Z."/>
            <person name="He Z."/>
            <person name="Teodor R."/>
            <person name="Lu Y."/>
            <person name="Bowser T.A."/>
            <person name="Graham I.A."/>
            <person name="Ye K."/>
        </authorList>
    </citation>
    <scope>NUCLEOTIDE SEQUENCE [LARGE SCALE GENOMIC DNA]</scope>
    <source>
        <strain evidence="7">cv. HN1</strain>
        <tissue evidence="6">Leaves</tissue>
    </source>
</reference>
<dbReference type="EMBL" id="CM010721">
    <property type="protein sequence ID" value="RZC71308.1"/>
    <property type="molecule type" value="Genomic_DNA"/>
</dbReference>
<dbReference type="SUPFAM" id="SSF54928">
    <property type="entry name" value="RNA-binding domain, RBD"/>
    <property type="match status" value="2"/>
</dbReference>
<organism evidence="6 7">
    <name type="scientific">Papaver somniferum</name>
    <name type="common">Opium poppy</name>
    <dbReference type="NCBI Taxonomy" id="3469"/>
    <lineage>
        <taxon>Eukaryota</taxon>
        <taxon>Viridiplantae</taxon>
        <taxon>Streptophyta</taxon>
        <taxon>Embryophyta</taxon>
        <taxon>Tracheophyta</taxon>
        <taxon>Spermatophyta</taxon>
        <taxon>Magnoliopsida</taxon>
        <taxon>Ranunculales</taxon>
        <taxon>Papaveraceae</taxon>
        <taxon>Papaveroideae</taxon>
        <taxon>Papaver</taxon>
    </lineage>
</organism>
<accession>A0A4Y7KGX9</accession>
<dbReference type="Gramene" id="RZC71308">
    <property type="protein sequence ID" value="RZC71308"/>
    <property type="gene ID" value="C5167_035240"/>
</dbReference>
<dbReference type="InterPro" id="IPR012677">
    <property type="entry name" value="Nucleotide-bd_a/b_plait_sf"/>
</dbReference>
<evidence type="ECO:0000313" key="7">
    <source>
        <dbReference type="Proteomes" id="UP000316621"/>
    </source>
</evidence>
<dbReference type="InterPro" id="IPR035979">
    <property type="entry name" value="RBD_domain_sf"/>
</dbReference>
<dbReference type="InterPro" id="IPR000504">
    <property type="entry name" value="RRM_dom"/>
</dbReference>
<evidence type="ECO:0000256" key="3">
    <source>
        <dbReference type="PROSITE-ProRule" id="PRU00176"/>
    </source>
</evidence>
<evidence type="ECO:0000256" key="1">
    <source>
        <dbReference type="ARBA" id="ARBA00022737"/>
    </source>
</evidence>
<dbReference type="InterPro" id="IPR034458">
    <property type="entry name" value="EAR1-like_RRM3"/>
</dbReference>
<dbReference type="FunFam" id="3.30.70.330:FF:001402">
    <property type="entry name" value="Terminal EAR1-like 1"/>
    <property type="match status" value="1"/>
</dbReference>
<evidence type="ECO:0000259" key="5">
    <source>
        <dbReference type="PROSITE" id="PS50102"/>
    </source>
</evidence>
<dbReference type="OrthoDB" id="417481at2759"/>
<proteinExistence type="predicted"/>
<evidence type="ECO:0000256" key="4">
    <source>
        <dbReference type="SAM" id="MobiDB-lite"/>
    </source>
</evidence>
<feature type="compositionally biased region" description="Low complexity" evidence="4">
    <location>
        <begin position="362"/>
        <end position="374"/>
    </location>
</feature>
<dbReference type="FunFam" id="3.30.70.330:FF:000101">
    <property type="entry name" value="Protein MEI2-like 1"/>
    <property type="match status" value="1"/>
</dbReference>
<dbReference type="AlphaFoldDB" id="A0A4Y7KGX9"/>
<protein>
    <recommendedName>
        <fullName evidence="5">RRM domain-containing protein</fullName>
    </recommendedName>
</protein>
<feature type="compositionally biased region" description="Low complexity" evidence="4">
    <location>
        <begin position="386"/>
        <end position="406"/>
    </location>
</feature>
<feature type="domain" description="RRM" evidence="5">
    <location>
        <begin position="229"/>
        <end position="302"/>
    </location>
</feature>
<feature type="region of interest" description="Disordered" evidence="4">
    <location>
        <begin position="335"/>
        <end position="407"/>
    </location>
</feature>
<dbReference type="PANTHER" id="PTHR23189">
    <property type="entry name" value="RNA RECOGNITION MOTIF-CONTAINING"/>
    <property type="match status" value="1"/>
</dbReference>
<dbReference type="Pfam" id="PF00076">
    <property type="entry name" value="RRM_1"/>
    <property type="match status" value="1"/>
</dbReference>
<dbReference type="CDD" id="cd12530">
    <property type="entry name" value="RRM3_EAR1_like"/>
    <property type="match status" value="1"/>
</dbReference>
<dbReference type="InterPro" id="IPR007201">
    <property type="entry name" value="Mei2-like_Rrm_C"/>
</dbReference>
<feature type="compositionally biased region" description="Polar residues" evidence="4">
    <location>
        <begin position="307"/>
        <end position="318"/>
    </location>
</feature>
<feature type="compositionally biased region" description="Acidic residues" evidence="4">
    <location>
        <begin position="610"/>
        <end position="619"/>
    </location>
</feature>
<gene>
    <name evidence="6" type="ORF">C5167_035240</name>
</gene>
<feature type="region of interest" description="Disordered" evidence="4">
    <location>
        <begin position="1"/>
        <end position="32"/>
    </location>
</feature>
<evidence type="ECO:0000256" key="2">
    <source>
        <dbReference type="ARBA" id="ARBA00022884"/>
    </source>
</evidence>
<keyword evidence="2 3" id="KW-0694">RNA-binding</keyword>
<dbReference type="GO" id="GO:0003723">
    <property type="term" value="F:RNA binding"/>
    <property type="evidence" value="ECO:0007669"/>
    <property type="project" value="UniProtKB-UniRule"/>
</dbReference>
<dbReference type="Proteomes" id="UP000316621">
    <property type="component" value="Chromosome 7"/>
</dbReference>
<sequence>MEEDAGSMSRYLLDPSAQEFRPSRDNLSSNSSRIPLNHQPIYYSYPVNTSGYYDGLANYQVDHYQSSPTTTRYARPVTEVQPLPPLTTAATRALLLTSVPSDVNEMIVRRDMEVFGEVRAIQMERLHSDGIVTVHFYDLRHAQLAMKEIQEQHMQHQIRSRQHYNLSMGATNRNWDNSQHHNQHSHHYQQQILSQPAPSSYRGLVAGRVVWAQFTVPVKLLGLGGRNQGTIVVFNLDSSVSMLTIKQIFEAFGAVKELRETPSKKHQKFIEFYDIRDAARALSEMDGKEIEGKRVMIEFSRPGGYSNKMNRNSTTTTNKEVKAGSITDAMSILSLNKNKNNDKSGSSSSTDKKKTKNKSKNKTSNGDNYTTTTTEDVVTNKEIKKSCSSSGSSSCSSSNRSWKSNRQQMKGLSSNLLIDEAAIMESNCIRDTRTTVMIKNIPNKYSQKLLLNMLDNHCSNCNEQIKNGGEDQPLSSYDFVYLPIDFNNKCNVGYGFVNLTSPQAAWRLYKAFHSQSWEVFNSKKICAVTYARLQGLEALEEHFKNSKFACETEEYLPVVFSPPRDGKDKLTDPVAVSGLPIAKSERNDDDDDDGTEGILGNDGKSSSGGDEGDDVEDDDRSSMGLSDDTFVHTSGSSSGSSSILSTASIIQTEQQEQQQLQLRHPMAGGCR</sequence>
<keyword evidence="1" id="KW-0677">Repeat</keyword>
<dbReference type="SMART" id="SM00360">
    <property type="entry name" value="RRM"/>
    <property type="match status" value="2"/>
</dbReference>
<dbReference type="PROSITE" id="PS50102">
    <property type="entry name" value="RRM"/>
    <property type="match status" value="1"/>
</dbReference>
<dbReference type="OMA" id="QELMPAP"/>
<feature type="region of interest" description="Disordered" evidence="4">
    <location>
        <begin position="561"/>
        <end position="671"/>
    </location>
</feature>
<feature type="region of interest" description="Disordered" evidence="4">
    <location>
        <begin position="301"/>
        <end position="323"/>
    </location>
</feature>
<dbReference type="Gene3D" id="3.30.70.330">
    <property type="match status" value="3"/>
</dbReference>
<feature type="compositionally biased region" description="Low complexity" evidence="4">
    <location>
        <begin position="633"/>
        <end position="662"/>
    </location>
</feature>